<dbReference type="PANTHER" id="PTHR33545">
    <property type="entry name" value="UPF0750 MEMBRANE PROTEIN YITT-RELATED"/>
    <property type="match status" value="1"/>
</dbReference>
<comment type="subcellular location">
    <subcellularLocation>
        <location evidence="1">Cell membrane</location>
        <topology evidence="1">Multi-pass membrane protein</topology>
    </subcellularLocation>
</comment>
<proteinExistence type="predicted"/>
<accession>A0A939BAW1</accession>
<evidence type="ECO:0000256" key="1">
    <source>
        <dbReference type="ARBA" id="ARBA00004651"/>
    </source>
</evidence>
<reference evidence="6" key="1">
    <citation type="submission" date="2020-08" db="EMBL/GenBank/DDBJ databases">
        <authorList>
            <person name="Cejkova D."/>
            <person name="Kubasova T."/>
            <person name="Jahodarova E."/>
            <person name="Rychlik I."/>
        </authorList>
    </citation>
    <scope>NUCLEOTIDE SEQUENCE</scope>
    <source>
        <strain evidence="6">An420c</strain>
    </source>
</reference>
<comment type="caution">
    <text evidence="6">The sequence shown here is derived from an EMBL/GenBank/DDBJ whole genome shotgun (WGS) entry which is preliminary data.</text>
</comment>
<dbReference type="Proteomes" id="UP000713880">
    <property type="component" value="Unassembled WGS sequence"/>
</dbReference>
<evidence type="ECO:0000256" key="4">
    <source>
        <dbReference type="ARBA" id="ARBA00022989"/>
    </source>
</evidence>
<dbReference type="RefSeq" id="WP_204907781.1">
    <property type="nucleotide sequence ID" value="NZ_JACJLV010000002.1"/>
</dbReference>
<dbReference type="AlphaFoldDB" id="A0A939BAW1"/>
<sequence length="233" mass="25068">MFRRIASAVVKDLKRVFTPGTIVCIVIGTAIASFGLHNVHQRTGITEGGVLGMILLLNHWFHIPAAIASPALDLCCYLLAFRMLGKDFLKTSAFASVCLAGWFFLWERLPYLFPDLSGSPLLAAIAGALFIGVGVGLVVRKGASSGGDDALAMAISKALKCRIAAAYLFTDVTVLLLSLTYLPVHKIAFSLITVTLSSTLLDLVKSVSRESISRRLALRTAKNNDCRGREDQA</sequence>
<reference evidence="6" key="2">
    <citation type="journal article" date="2021" name="Sci. Rep.">
        <title>The distribution of antibiotic resistance genes in chicken gut microbiota commensals.</title>
        <authorList>
            <person name="Juricova H."/>
            <person name="Matiasovicova J."/>
            <person name="Kubasova T."/>
            <person name="Cejkova D."/>
            <person name="Rychlik I."/>
        </authorList>
    </citation>
    <scope>NUCLEOTIDE SEQUENCE</scope>
    <source>
        <strain evidence="6">An420c</strain>
    </source>
</reference>
<evidence type="ECO:0000256" key="2">
    <source>
        <dbReference type="ARBA" id="ARBA00022475"/>
    </source>
</evidence>
<gene>
    <name evidence="6" type="ORF">H6A13_01160</name>
</gene>
<dbReference type="EMBL" id="JACJLV010000002">
    <property type="protein sequence ID" value="MBM6825715.1"/>
    <property type="molecule type" value="Genomic_DNA"/>
</dbReference>
<keyword evidence="5" id="KW-0472">Membrane</keyword>
<keyword evidence="7" id="KW-1185">Reference proteome</keyword>
<evidence type="ECO:0000256" key="3">
    <source>
        <dbReference type="ARBA" id="ARBA00022692"/>
    </source>
</evidence>
<evidence type="ECO:0000313" key="7">
    <source>
        <dbReference type="Proteomes" id="UP000713880"/>
    </source>
</evidence>
<dbReference type="Pfam" id="PF02588">
    <property type="entry name" value="YitT_membrane"/>
    <property type="match status" value="1"/>
</dbReference>
<protein>
    <submittedName>
        <fullName evidence="6">YitT family protein</fullName>
    </submittedName>
</protein>
<dbReference type="InterPro" id="IPR051461">
    <property type="entry name" value="UPF0750_membrane"/>
</dbReference>
<evidence type="ECO:0000313" key="6">
    <source>
        <dbReference type="EMBL" id="MBM6825715.1"/>
    </source>
</evidence>
<name>A0A939BAW1_9CLOT</name>
<keyword evidence="3" id="KW-0812">Transmembrane</keyword>
<organism evidence="6 7">
    <name type="scientific">Mordavella massiliensis</name>
    <dbReference type="NCBI Taxonomy" id="1871024"/>
    <lineage>
        <taxon>Bacteria</taxon>
        <taxon>Bacillati</taxon>
        <taxon>Bacillota</taxon>
        <taxon>Clostridia</taxon>
        <taxon>Eubacteriales</taxon>
        <taxon>Clostridiaceae</taxon>
        <taxon>Mordavella</taxon>
    </lineage>
</organism>
<keyword evidence="4" id="KW-1133">Transmembrane helix</keyword>
<dbReference type="PANTHER" id="PTHR33545:SF10">
    <property type="entry name" value="UPF0750 MEMBRANE PROTEIN YPJC"/>
    <property type="match status" value="1"/>
</dbReference>
<dbReference type="InterPro" id="IPR003740">
    <property type="entry name" value="YitT"/>
</dbReference>
<evidence type="ECO:0000256" key="5">
    <source>
        <dbReference type="ARBA" id="ARBA00023136"/>
    </source>
</evidence>
<dbReference type="GO" id="GO:0005886">
    <property type="term" value="C:plasma membrane"/>
    <property type="evidence" value="ECO:0007669"/>
    <property type="project" value="UniProtKB-SubCell"/>
</dbReference>
<keyword evidence="2" id="KW-1003">Cell membrane</keyword>